<dbReference type="EMBL" id="UINC01009457">
    <property type="protein sequence ID" value="SVA42409.1"/>
    <property type="molecule type" value="Genomic_DNA"/>
</dbReference>
<feature type="compositionally biased region" description="Basic residues" evidence="1">
    <location>
        <begin position="1"/>
        <end position="13"/>
    </location>
</feature>
<evidence type="ECO:0000313" key="3">
    <source>
        <dbReference type="EMBL" id="SVA42409.1"/>
    </source>
</evidence>
<evidence type="ECO:0000256" key="2">
    <source>
        <dbReference type="SAM" id="Phobius"/>
    </source>
</evidence>
<feature type="transmembrane region" description="Helical" evidence="2">
    <location>
        <begin position="29"/>
        <end position="47"/>
    </location>
</feature>
<name>A0A381VQ28_9ZZZZ</name>
<protein>
    <submittedName>
        <fullName evidence="3">Uncharacterized protein</fullName>
    </submittedName>
</protein>
<evidence type="ECO:0000256" key="1">
    <source>
        <dbReference type="SAM" id="MobiDB-lite"/>
    </source>
</evidence>
<keyword evidence="2" id="KW-0812">Transmembrane</keyword>
<organism evidence="3">
    <name type="scientific">marine metagenome</name>
    <dbReference type="NCBI Taxonomy" id="408172"/>
    <lineage>
        <taxon>unclassified sequences</taxon>
        <taxon>metagenomes</taxon>
        <taxon>ecological metagenomes</taxon>
    </lineage>
</organism>
<accession>A0A381VQ28</accession>
<sequence>MGSRKHKKSHARQVNRSARPTPVANSSRGLIIFLVTLASVAIVFTIYTT</sequence>
<dbReference type="AlphaFoldDB" id="A0A381VQ28"/>
<keyword evidence="2" id="KW-1133">Transmembrane helix</keyword>
<proteinExistence type="predicted"/>
<reference evidence="3" key="1">
    <citation type="submission" date="2018-05" db="EMBL/GenBank/DDBJ databases">
        <authorList>
            <person name="Lanie J.A."/>
            <person name="Ng W.-L."/>
            <person name="Kazmierczak K.M."/>
            <person name="Andrzejewski T.M."/>
            <person name="Davidsen T.M."/>
            <person name="Wayne K.J."/>
            <person name="Tettelin H."/>
            <person name="Glass J.I."/>
            <person name="Rusch D."/>
            <person name="Podicherti R."/>
            <person name="Tsui H.-C.T."/>
            <person name="Winkler M.E."/>
        </authorList>
    </citation>
    <scope>NUCLEOTIDE SEQUENCE</scope>
</reference>
<feature type="region of interest" description="Disordered" evidence="1">
    <location>
        <begin position="1"/>
        <end position="23"/>
    </location>
</feature>
<feature type="non-terminal residue" evidence="3">
    <location>
        <position position="1"/>
    </location>
</feature>
<gene>
    <name evidence="3" type="ORF">METZ01_LOCUS95263</name>
</gene>
<feature type="compositionally biased region" description="Polar residues" evidence="1">
    <location>
        <begin position="14"/>
        <end position="23"/>
    </location>
</feature>
<keyword evidence="2" id="KW-0472">Membrane</keyword>
<feature type="non-terminal residue" evidence="3">
    <location>
        <position position="49"/>
    </location>
</feature>